<dbReference type="PANTHER" id="PTHR38016:SF1">
    <property type="entry name" value="LIMITING CO2-INDUCIBLE PROTEIN B_C BETA CARBONYIC ANHYDRASE DOMAIN-CONTAINING PROTEIN"/>
    <property type="match status" value="1"/>
</dbReference>
<feature type="domain" description="Limiting CO2-inducible protein B/C beta carbonyic anhydrase" evidence="1">
    <location>
        <begin position="24"/>
        <end position="93"/>
    </location>
</feature>
<feature type="non-terminal residue" evidence="2">
    <location>
        <position position="94"/>
    </location>
</feature>
<dbReference type="AlphaFoldDB" id="A0A061QSE1"/>
<reference evidence="2" key="1">
    <citation type="submission" date="2014-05" db="EMBL/GenBank/DDBJ databases">
        <title>The transcriptome of the halophilic microalga Tetraselmis sp. GSL018 isolated from the Great Salt Lake, Utah.</title>
        <authorList>
            <person name="Jinkerson R.E."/>
            <person name="D'Adamo S."/>
            <person name="Posewitz M.C."/>
        </authorList>
    </citation>
    <scope>NUCLEOTIDE SEQUENCE</scope>
    <source>
        <strain evidence="2">GSL018</strain>
    </source>
</reference>
<evidence type="ECO:0000313" key="2">
    <source>
        <dbReference type="EMBL" id="JAC63572.1"/>
    </source>
</evidence>
<sequence length="94" mass="10303">DLTPEAKYGIQRVETIKRFYPGTMSADDFVFRLELALNAFGFDGDNSIAVVNLCRDESTNFLRSKMAQVYPLMFNINGLGACITCGVTGLKAGL</sequence>
<gene>
    <name evidence="2" type="ORF">TSPGSL018_20312</name>
</gene>
<accession>A0A061QSE1</accession>
<name>A0A061QSE1_9CHLO</name>
<evidence type="ECO:0000259" key="1">
    <source>
        <dbReference type="Pfam" id="PF18599"/>
    </source>
</evidence>
<dbReference type="PANTHER" id="PTHR38016">
    <property type="entry name" value="UNNAMED PRODUCT"/>
    <property type="match status" value="1"/>
</dbReference>
<dbReference type="Pfam" id="PF18599">
    <property type="entry name" value="LCIB_C_CA"/>
    <property type="match status" value="1"/>
</dbReference>
<dbReference type="InterPro" id="IPR040703">
    <property type="entry name" value="LCIB/C_CA"/>
</dbReference>
<protein>
    <submittedName>
        <fullName evidence="2">Low-co2 inducible protein</fullName>
    </submittedName>
</protein>
<dbReference type="EMBL" id="GBEZ01023306">
    <property type="protein sequence ID" value="JAC63572.1"/>
    <property type="molecule type" value="Transcribed_RNA"/>
</dbReference>
<feature type="non-terminal residue" evidence="2">
    <location>
        <position position="1"/>
    </location>
</feature>
<proteinExistence type="predicted"/>
<organism evidence="2">
    <name type="scientific">Tetraselmis sp. GSL018</name>
    <dbReference type="NCBI Taxonomy" id="582737"/>
    <lineage>
        <taxon>Eukaryota</taxon>
        <taxon>Viridiplantae</taxon>
        <taxon>Chlorophyta</taxon>
        <taxon>core chlorophytes</taxon>
        <taxon>Chlorodendrophyceae</taxon>
        <taxon>Chlorodendrales</taxon>
        <taxon>Chlorodendraceae</taxon>
        <taxon>Tetraselmis</taxon>
    </lineage>
</organism>